<feature type="region of interest" description="Disordered" evidence="1">
    <location>
        <begin position="207"/>
        <end position="234"/>
    </location>
</feature>
<feature type="compositionally biased region" description="Basic and acidic residues" evidence="1">
    <location>
        <begin position="224"/>
        <end position="234"/>
    </location>
</feature>
<evidence type="ECO:0000313" key="2">
    <source>
        <dbReference type="EMBL" id="CEK68126.1"/>
    </source>
</evidence>
<evidence type="ECO:0000256" key="1">
    <source>
        <dbReference type="SAM" id="MobiDB-lite"/>
    </source>
</evidence>
<dbReference type="AlphaFoldDB" id="A0A0B6ZJT3"/>
<gene>
    <name evidence="2" type="primary">ORF65160</name>
</gene>
<feature type="non-terminal residue" evidence="2">
    <location>
        <position position="1"/>
    </location>
</feature>
<sequence>LHNFSSPFRLHHNVCGPDIIDGYHWVDDEIFFNSLNGECGVQGNNRLFDRDDTEDASSEFYQVCLRNQCKESPFMNSAGQAEIFAQTIFDTVKEKPQTKRKHGNVMDSGGSDWGVNAGPVETGKHLPMAVFRNNINSEDVGNEGGENSELDAKTEESCSEQPYNGQTSDLADKLVGSNNESDDSMASDIGLDRMMCQRLFGRKDCFHPASNQKNDIPDAAKFQSRSEEFERKDVSTHDLVGCQDTCSDKRKTERNIWTTPRD</sequence>
<accession>A0A0B6ZJT3</accession>
<proteinExistence type="predicted"/>
<protein>
    <submittedName>
        <fullName evidence="2">Uncharacterized protein</fullName>
    </submittedName>
</protein>
<organism evidence="2">
    <name type="scientific">Arion vulgaris</name>
    <dbReference type="NCBI Taxonomy" id="1028688"/>
    <lineage>
        <taxon>Eukaryota</taxon>
        <taxon>Metazoa</taxon>
        <taxon>Spiralia</taxon>
        <taxon>Lophotrochozoa</taxon>
        <taxon>Mollusca</taxon>
        <taxon>Gastropoda</taxon>
        <taxon>Heterobranchia</taxon>
        <taxon>Euthyneura</taxon>
        <taxon>Panpulmonata</taxon>
        <taxon>Eupulmonata</taxon>
        <taxon>Stylommatophora</taxon>
        <taxon>Helicina</taxon>
        <taxon>Arionoidea</taxon>
        <taxon>Arionidae</taxon>
        <taxon>Arion</taxon>
    </lineage>
</organism>
<feature type="compositionally biased region" description="Polar residues" evidence="1">
    <location>
        <begin position="159"/>
        <end position="169"/>
    </location>
</feature>
<feature type="non-terminal residue" evidence="2">
    <location>
        <position position="262"/>
    </location>
</feature>
<feature type="region of interest" description="Disordered" evidence="1">
    <location>
        <begin position="94"/>
        <end position="113"/>
    </location>
</feature>
<dbReference type="EMBL" id="HACG01021261">
    <property type="protein sequence ID" value="CEK68126.1"/>
    <property type="molecule type" value="Transcribed_RNA"/>
</dbReference>
<name>A0A0B6ZJT3_9EUPU</name>
<reference evidence="2" key="1">
    <citation type="submission" date="2014-12" db="EMBL/GenBank/DDBJ databases">
        <title>Insight into the proteome of Arion vulgaris.</title>
        <authorList>
            <person name="Aradska J."/>
            <person name="Bulat T."/>
            <person name="Smidak R."/>
            <person name="Sarate P."/>
            <person name="Gangsoo J."/>
            <person name="Sialana F."/>
            <person name="Bilban M."/>
            <person name="Lubec G."/>
        </authorList>
    </citation>
    <scope>NUCLEOTIDE SEQUENCE</scope>
    <source>
        <tissue evidence="2">Skin</tissue>
    </source>
</reference>
<feature type="region of interest" description="Disordered" evidence="1">
    <location>
        <begin position="135"/>
        <end position="170"/>
    </location>
</feature>